<keyword evidence="1" id="KW-0378">Hydrolase</keyword>
<evidence type="ECO:0000313" key="2">
    <source>
        <dbReference type="Proteomes" id="UP000824037"/>
    </source>
</evidence>
<protein>
    <submittedName>
        <fullName evidence="1">Cof-type HAD-IIB family hydrolase</fullName>
    </submittedName>
</protein>
<reference evidence="1" key="1">
    <citation type="journal article" date="2021" name="PeerJ">
        <title>Extensive microbial diversity within the chicken gut microbiome revealed by metagenomics and culture.</title>
        <authorList>
            <person name="Gilroy R."/>
            <person name="Ravi A."/>
            <person name="Getino M."/>
            <person name="Pursley I."/>
            <person name="Horton D.L."/>
            <person name="Alikhan N.F."/>
            <person name="Baker D."/>
            <person name="Gharbi K."/>
            <person name="Hall N."/>
            <person name="Watson M."/>
            <person name="Adriaenssens E.M."/>
            <person name="Foster-Nyarko E."/>
            <person name="Jarju S."/>
            <person name="Secka A."/>
            <person name="Antonio M."/>
            <person name="Oren A."/>
            <person name="Chaudhuri R.R."/>
            <person name="La Ragione R."/>
            <person name="Hildebrand F."/>
            <person name="Pallen M.J."/>
        </authorList>
    </citation>
    <scope>NUCLEOTIDE SEQUENCE</scope>
    <source>
        <strain evidence="1">ChiGjej4B4-7305</strain>
    </source>
</reference>
<dbReference type="Pfam" id="PF08282">
    <property type="entry name" value="Hydrolase_3"/>
    <property type="match status" value="2"/>
</dbReference>
<dbReference type="GO" id="GO:0016791">
    <property type="term" value="F:phosphatase activity"/>
    <property type="evidence" value="ECO:0007669"/>
    <property type="project" value="TreeGrafter"/>
</dbReference>
<dbReference type="GO" id="GO:0005829">
    <property type="term" value="C:cytosol"/>
    <property type="evidence" value="ECO:0007669"/>
    <property type="project" value="TreeGrafter"/>
</dbReference>
<dbReference type="SUPFAM" id="SSF56784">
    <property type="entry name" value="HAD-like"/>
    <property type="match status" value="1"/>
</dbReference>
<accession>A0A9D2EG37</accession>
<organism evidence="1 2">
    <name type="scientific">Candidatus Ruania gallistercoris</name>
    <dbReference type="NCBI Taxonomy" id="2838746"/>
    <lineage>
        <taxon>Bacteria</taxon>
        <taxon>Bacillati</taxon>
        <taxon>Actinomycetota</taxon>
        <taxon>Actinomycetes</taxon>
        <taxon>Micrococcales</taxon>
        <taxon>Ruaniaceae</taxon>
        <taxon>Ruania</taxon>
    </lineage>
</organism>
<dbReference type="InterPro" id="IPR023214">
    <property type="entry name" value="HAD_sf"/>
</dbReference>
<dbReference type="Proteomes" id="UP000824037">
    <property type="component" value="Unassembled WGS sequence"/>
</dbReference>
<dbReference type="Gene3D" id="3.40.50.1000">
    <property type="entry name" value="HAD superfamily/HAD-like"/>
    <property type="match status" value="2"/>
</dbReference>
<name>A0A9D2EG37_9MICO</name>
<evidence type="ECO:0000313" key="1">
    <source>
        <dbReference type="EMBL" id="HIZ36798.1"/>
    </source>
</evidence>
<dbReference type="PANTHER" id="PTHR10000:SF8">
    <property type="entry name" value="HAD SUPERFAMILY HYDROLASE-LIKE, TYPE 3"/>
    <property type="match status" value="1"/>
</dbReference>
<reference evidence="1" key="2">
    <citation type="submission" date="2021-04" db="EMBL/GenBank/DDBJ databases">
        <authorList>
            <person name="Gilroy R."/>
        </authorList>
    </citation>
    <scope>NUCLEOTIDE SEQUENCE</scope>
    <source>
        <strain evidence="1">ChiGjej4B4-7305</strain>
    </source>
</reference>
<dbReference type="Gene3D" id="3.30.1240.10">
    <property type="match status" value="1"/>
</dbReference>
<dbReference type="InterPro" id="IPR036412">
    <property type="entry name" value="HAD-like_sf"/>
</dbReference>
<sequence length="272" mass="28390">MAPGPQTLVALDIDGTILHHDGAISEEVRSAVRRVADSGTHVVLATGRSTHATLPVLAELGLDTGWAVCSNGAVVVRLDPQIPGGGYEFTDVVTFDPGPSLRLLRQHLPEGIFAVEDLGRGYAVTSEFPVGELSGVVRVIDFEQMCAEPAVRVTVRAPGLGSQDFHDLVARSGLHGVSYAVGWTAWLDIAPDGISKASGLELVRERLGVPAEATLAAGDGQNDIEMFGWAAVSVAMGGADEETRAAAHWHTGPVEADGLVPVLDAVLRPAGE</sequence>
<comment type="caution">
    <text evidence="1">The sequence shown here is derived from an EMBL/GenBank/DDBJ whole genome shotgun (WGS) entry which is preliminary data.</text>
</comment>
<dbReference type="GO" id="GO:0000287">
    <property type="term" value="F:magnesium ion binding"/>
    <property type="evidence" value="ECO:0007669"/>
    <property type="project" value="TreeGrafter"/>
</dbReference>
<dbReference type="PANTHER" id="PTHR10000">
    <property type="entry name" value="PHOSPHOSERINE PHOSPHATASE"/>
    <property type="match status" value="1"/>
</dbReference>
<gene>
    <name evidence="1" type="ORF">H9815_13570</name>
</gene>
<dbReference type="EMBL" id="DXBY01000233">
    <property type="protein sequence ID" value="HIZ36798.1"/>
    <property type="molecule type" value="Genomic_DNA"/>
</dbReference>
<proteinExistence type="predicted"/>
<dbReference type="AlphaFoldDB" id="A0A9D2EG37"/>